<dbReference type="PROSITE" id="PS00086">
    <property type="entry name" value="CYTOCHROME_P450"/>
    <property type="match status" value="1"/>
</dbReference>
<keyword evidence="2" id="KW-0560">Oxidoreductase</keyword>
<evidence type="ECO:0000256" key="2">
    <source>
        <dbReference type="RuleBase" id="RU000461"/>
    </source>
</evidence>
<dbReference type="InterPro" id="IPR036396">
    <property type="entry name" value="Cyt_P450_sf"/>
</dbReference>
<keyword evidence="2" id="KW-0503">Monooxygenase</keyword>
<geneLocation type="plasmid" evidence="3">
    <name>unnamed1</name>
</geneLocation>
<accession>A0ABZ1YFV1</accession>
<dbReference type="InterPro" id="IPR002397">
    <property type="entry name" value="Cyt_P450_B"/>
</dbReference>
<keyword evidence="2" id="KW-0479">Metal-binding</keyword>
<keyword evidence="3" id="KW-0614">Plasmid</keyword>
<dbReference type="InterPro" id="IPR001128">
    <property type="entry name" value="Cyt_P450"/>
</dbReference>
<protein>
    <submittedName>
        <fullName evidence="3">Cytochrome P450</fullName>
    </submittedName>
</protein>
<dbReference type="PRINTS" id="PR00359">
    <property type="entry name" value="BP450"/>
</dbReference>
<dbReference type="EMBL" id="CP109208">
    <property type="protein sequence ID" value="WUU58460.1"/>
    <property type="molecule type" value="Genomic_DNA"/>
</dbReference>
<dbReference type="SUPFAM" id="SSF48264">
    <property type="entry name" value="Cytochrome P450"/>
    <property type="match status" value="1"/>
</dbReference>
<dbReference type="Gene3D" id="1.10.630.10">
    <property type="entry name" value="Cytochrome P450"/>
    <property type="match status" value="1"/>
</dbReference>
<organism evidence="3">
    <name type="scientific">Streptomyces althioticus</name>
    <dbReference type="NCBI Taxonomy" id="83380"/>
    <lineage>
        <taxon>Bacteria</taxon>
        <taxon>Bacillati</taxon>
        <taxon>Actinomycetota</taxon>
        <taxon>Actinomycetes</taxon>
        <taxon>Kitasatosporales</taxon>
        <taxon>Streptomycetaceae</taxon>
        <taxon>Streptomyces</taxon>
        <taxon>Streptomyces althioticus group</taxon>
    </lineage>
</organism>
<dbReference type="Pfam" id="PF00067">
    <property type="entry name" value="p450"/>
    <property type="match status" value="1"/>
</dbReference>
<dbReference type="PANTHER" id="PTHR46696">
    <property type="entry name" value="P450, PUTATIVE (EUROFUNG)-RELATED"/>
    <property type="match status" value="1"/>
</dbReference>
<reference evidence="3" key="1">
    <citation type="submission" date="2022-10" db="EMBL/GenBank/DDBJ databases">
        <title>The complete genomes of actinobacterial strains from the NBC collection.</title>
        <authorList>
            <person name="Joergensen T.S."/>
            <person name="Alvarez Arevalo M."/>
            <person name="Sterndorff E.B."/>
            <person name="Faurdal D."/>
            <person name="Vuksanovic O."/>
            <person name="Mourched A.-S."/>
            <person name="Charusanti P."/>
            <person name="Shaw S."/>
            <person name="Blin K."/>
            <person name="Weber T."/>
        </authorList>
    </citation>
    <scope>NUCLEOTIDE SEQUENCE [LARGE SCALE GENOMIC DNA]</scope>
    <source>
        <strain evidence="3">NBC 01686</strain>
        <plasmid evidence="3">unnamed1</plasmid>
    </source>
</reference>
<name>A0ABZ1YFV1_9ACTN</name>
<dbReference type="InterPro" id="IPR017972">
    <property type="entry name" value="Cyt_P450_CS"/>
</dbReference>
<dbReference type="RefSeq" id="WP_266477820.1">
    <property type="nucleotide sequence ID" value="NZ_CP109208.1"/>
</dbReference>
<dbReference type="PANTHER" id="PTHR46696:SF4">
    <property type="entry name" value="BIOTIN BIOSYNTHESIS CYTOCHROME P450"/>
    <property type="match status" value="1"/>
</dbReference>
<evidence type="ECO:0000313" key="3">
    <source>
        <dbReference type="EMBL" id="WUU58460.1"/>
    </source>
</evidence>
<keyword evidence="2" id="KW-0349">Heme</keyword>
<proteinExistence type="inferred from homology"/>
<comment type="similarity">
    <text evidence="1 2">Belongs to the cytochrome P450 family.</text>
</comment>
<sequence length="399" mass="43768">MTLNLADPDLYATTGGLDELRHLQVNEPVYWNALAADDGFWALTRYTDAVTVYRNPRAFTSERGIQVGQSVAAARPAAGKMLVLSDRGAHRRIKAILSRYLAPGALARHLPELRAAASRTVERVATGEPFDFVTEAAGHLTLTLLGSLLGIPATDRDRVGRWTGTAFGSTTGPSDDRVTDADSAAANAQLFVYFGDLLALRRRETADDLLSALAVSGASDGQQLTDEEILFNVHLLLAGGHETTRQALTGIAAAFIDHPDEWVRLRARPELLPTTVEEILRWAAPSLNVMRTATQDIEIGGTLVRAGQRVTMWHPIVNRDEAFFRNAFRFDIARAPNRHLSFGMGGHFCLGAWLAREEVQVLIEALAARVRRIDPAGAPRRSRSTRTWGYDYLPVRLAV</sequence>
<evidence type="ECO:0000256" key="1">
    <source>
        <dbReference type="ARBA" id="ARBA00010617"/>
    </source>
</evidence>
<gene>
    <name evidence="3" type="ORF">OIE82_35360</name>
</gene>
<keyword evidence="2" id="KW-0408">Iron</keyword>